<dbReference type="RefSeq" id="WP_345576561.1">
    <property type="nucleotide sequence ID" value="NZ_BAABDQ010000050.1"/>
</dbReference>
<evidence type="ECO:0000256" key="1">
    <source>
        <dbReference type="SAM" id="MobiDB-lite"/>
    </source>
</evidence>
<dbReference type="Proteomes" id="UP001500630">
    <property type="component" value="Unassembled WGS sequence"/>
</dbReference>
<keyword evidence="3" id="KW-1185">Reference proteome</keyword>
<feature type="region of interest" description="Disordered" evidence="1">
    <location>
        <begin position="141"/>
        <end position="184"/>
    </location>
</feature>
<evidence type="ECO:0000313" key="2">
    <source>
        <dbReference type="EMBL" id="GAA3613667.1"/>
    </source>
</evidence>
<name>A0ABP6ZNU3_9ACTN</name>
<proteinExistence type="predicted"/>
<sequence>MTVQCYAREADRVADGEIRITDTALDLNPVTGDWVSVTGLTGGIARVRTRARDGSLSVAARGRGGPRPGAWGEIEADVFANALHSRAGYAFAAVFDGARVSSRLETYQGLGVLVVHAFHRYTDDSGRRDYFTREFYVPADAPDAPDAPGAAGAADDPGALDDPGADSDAAMPPGPPTGGNDPEPLLGVWHGLAPAATKSIATLECVRAGHGLVVRAHGVGTRGPVEWGWAPARLYADAHYLDNPPAFLATFEHAYMRVHLQARVNRGVLVVGEYTEFTDGSGRPDYFIRECYRR</sequence>
<gene>
    <name evidence="2" type="ORF">GCM10022419_118460</name>
</gene>
<evidence type="ECO:0000313" key="3">
    <source>
        <dbReference type="Proteomes" id="UP001500630"/>
    </source>
</evidence>
<accession>A0ABP6ZNU3</accession>
<dbReference type="EMBL" id="BAABDQ010000050">
    <property type="protein sequence ID" value="GAA3613667.1"/>
    <property type="molecule type" value="Genomic_DNA"/>
</dbReference>
<reference evidence="3" key="1">
    <citation type="journal article" date="2019" name="Int. J. Syst. Evol. Microbiol.">
        <title>The Global Catalogue of Microorganisms (GCM) 10K type strain sequencing project: providing services to taxonomists for standard genome sequencing and annotation.</title>
        <authorList>
            <consortium name="The Broad Institute Genomics Platform"/>
            <consortium name="The Broad Institute Genome Sequencing Center for Infectious Disease"/>
            <person name="Wu L."/>
            <person name="Ma J."/>
        </authorList>
    </citation>
    <scope>NUCLEOTIDE SEQUENCE [LARGE SCALE GENOMIC DNA]</scope>
    <source>
        <strain evidence="3">JCM 17326</strain>
    </source>
</reference>
<organism evidence="2 3">
    <name type="scientific">Nonomuraea rosea</name>
    <dbReference type="NCBI Taxonomy" id="638574"/>
    <lineage>
        <taxon>Bacteria</taxon>
        <taxon>Bacillati</taxon>
        <taxon>Actinomycetota</taxon>
        <taxon>Actinomycetes</taxon>
        <taxon>Streptosporangiales</taxon>
        <taxon>Streptosporangiaceae</taxon>
        <taxon>Nonomuraea</taxon>
    </lineage>
</organism>
<feature type="compositionally biased region" description="Low complexity" evidence="1">
    <location>
        <begin position="141"/>
        <end position="170"/>
    </location>
</feature>
<protein>
    <submittedName>
        <fullName evidence="2">Uncharacterized protein</fullName>
    </submittedName>
</protein>
<comment type="caution">
    <text evidence="2">The sequence shown here is derived from an EMBL/GenBank/DDBJ whole genome shotgun (WGS) entry which is preliminary data.</text>
</comment>